<protein>
    <recommendedName>
        <fullName evidence="2">DUF8119 domain-containing protein</fullName>
    </recommendedName>
</protein>
<name>A0ABD5QDT1_9EURY</name>
<feature type="transmembrane region" description="Helical" evidence="1">
    <location>
        <begin position="40"/>
        <end position="58"/>
    </location>
</feature>
<comment type="caution">
    <text evidence="3">The sequence shown here is derived from an EMBL/GenBank/DDBJ whole genome shotgun (WGS) entry which is preliminary data.</text>
</comment>
<evidence type="ECO:0000256" key="1">
    <source>
        <dbReference type="SAM" id="Phobius"/>
    </source>
</evidence>
<evidence type="ECO:0000259" key="2">
    <source>
        <dbReference type="Pfam" id="PF26436"/>
    </source>
</evidence>
<proteinExistence type="predicted"/>
<dbReference type="InterPro" id="IPR058432">
    <property type="entry name" value="DUF8119"/>
</dbReference>
<gene>
    <name evidence="3" type="ORF">ACFPFO_05360</name>
</gene>
<reference evidence="3 4" key="1">
    <citation type="journal article" date="2019" name="Int. J. Syst. Evol. Microbiol.">
        <title>The Global Catalogue of Microorganisms (GCM) 10K type strain sequencing project: providing services to taxonomists for standard genome sequencing and annotation.</title>
        <authorList>
            <consortium name="The Broad Institute Genomics Platform"/>
            <consortium name="The Broad Institute Genome Sequencing Center for Infectious Disease"/>
            <person name="Wu L."/>
            <person name="Ma J."/>
        </authorList>
    </citation>
    <scope>NUCLEOTIDE SEQUENCE [LARGE SCALE GENOMIC DNA]</scope>
    <source>
        <strain evidence="3 4">CGMCC 1.15824</strain>
    </source>
</reference>
<dbReference type="Proteomes" id="UP001595925">
    <property type="component" value="Unassembled WGS sequence"/>
</dbReference>
<keyword evidence="1" id="KW-0812">Transmembrane</keyword>
<evidence type="ECO:0000313" key="4">
    <source>
        <dbReference type="Proteomes" id="UP001595925"/>
    </source>
</evidence>
<dbReference type="Pfam" id="PF26436">
    <property type="entry name" value="DUF8119"/>
    <property type="match status" value="1"/>
</dbReference>
<dbReference type="EMBL" id="JBHSJG010000018">
    <property type="protein sequence ID" value="MFC4987202.1"/>
    <property type="molecule type" value="Genomic_DNA"/>
</dbReference>
<organism evidence="3 4">
    <name type="scientific">Saliphagus infecundisoli</name>
    <dbReference type="NCBI Taxonomy" id="1849069"/>
    <lineage>
        <taxon>Archaea</taxon>
        <taxon>Methanobacteriati</taxon>
        <taxon>Methanobacteriota</taxon>
        <taxon>Stenosarchaea group</taxon>
        <taxon>Halobacteria</taxon>
        <taxon>Halobacteriales</taxon>
        <taxon>Natrialbaceae</taxon>
        <taxon>Saliphagus</taxon>
    </lineage>
</organism>
<evidence type="ECO:0000313" key="3">
    <source>
        <dbReference type="EMBL" id="MFC4987202.1"/>
    </source>
</evidence>
<sequence length="62" mass="6632">MGTTSDVLGVVRRVLADLLVVTVWVAFLTLAALATAWPRSVFYALLVGGIAAWVEITADQKD</sequence>
<keyword evidence="1" id="KW-1133">Transmembrane helix</keyword>
<keyword evidence="4" id="KW-1185">Reference proteome</keyword>
<dbReference type="AlphaFoldDB" id="A0ABD5QDT1"/>
<keyword evidence="1" id="KW-0472">Membrane</keyword>
<feature type="domain" description="DUF8119" evidence="2">
    <location>
        <begin position="12"/>
        <end position="58"/>
    </location>
</feature>
<dbReference type="RefSeq" id="WP_224828505.1">
    <property type="nucleotide sequence ID" value="NZ_JAIVEF010000007.1"/>
</dbReference>
<accession>A0ABD5QDT1</accession>
<feature type="transmembrane region" description="Helical" evidence="1">
    <location>
        <begin position="14"/>
        <end position="34"/>
    </location>
</feature>